<evidence type="ECO:0000256" key="1">
    <source>
        <dbReference type="SAM" id="MobiDB-lite"/>
    </source>
</evidence>
<feature type="compositionally biased region" description="Basic residues" evidence="1">
    <location>
        <begin position="30"/>
        <end position="39"/>
    </location>
</feature>
<accession>A0A6J4PTD7</accession>
<feature type="region of interest" description="Disordered" evidence="1">
    <location>
        <begin position="1"/>
        <end position="39"/>
    </location>
</feature>
<gene>
    <name evidence="2" type="ORF">AVDCRST_MAG64-3053</name>
</gene>
<sequence length="39" mass="4177">ERHGREAGARGAGQHATSPTRDPGVEPKAGRRSRTPRRG</sequence>
<dbReference type="AlphaFoldDB" id="A0A6J4PTD7"/>
<reference evidence="2" key="1">
    <citation type="submission" date="2020-02" db="EMBL/GenBank/DDBJ databases">
        <authorList>
            <person name="Meier V. D."/>
        </authorList>
    </citation>
    <scope>NUCLEOTIDE SEQUENCE</scope>
    <source>
        <strain evidence="2">AVDCRST_MAG64</strain>
    </source>
</reference>
<protein>
    <submittedName>
        <fullName evidence="2">Uncharacterized protein</fullName>
    </submittedName>
</protein>
<feature type="non-terminal residue" evidence="2">
    <location>
        <position position="39"/>
    </location>
</feature>
<proteinExistence type="predicted"/>
<feature type="non-terminal residue" evidence="2">
    <location>
        <position position="1"/>
    </location>
</feature>
<evidence type="ECO:0000313" key="2">
    <source>
        <dbReference type="EMBL" id="CAA9423988.1"/>
    </source>
</evidence>
<dbReference type="EMBL" id="CADCUQ010000704">
    <property type="protein sequence ID" value="CAA9423988.1"/>
    <property type="molecule type" value="Genomic_DNA"/>
</dbReference>
<name>A0A6J4PTD7_9BACT</name>
<organism evidence="2">
    <name type="scientific">uncultured Phycisphaerae bacterium</name>
    <dbReference type="NCBI Taxonomy" id="904963"/>
    <lineage>
        <taxon>Bacteria</taxon>
        <taxon>Pseudomonadati</taxon>
        <taxon>Planctomycetota</taxon>
        <taxon>Phycisphaerae</taxon>
        <taxon>environmental samples</taxon>
    </lineage>
</organism>